<dbReference type="GO" id="GO:0006633">
    <property type="term" value="P:fatty acid biosynthetic process"/>
    <property type="evidence" value="ECO:0007669"/>
    <property type="project" value="TreeGrafter"/>
</dbReference>
<keyword evidence="3" id="KW-0012">Acyltransferase</keyword>
<evidence type="ECO:0000256" key="4">
    <source>
        <dbReference type="ARBA" id="ARBA00048462"/>
    </source>
</evidence>
<dbReference type="EC" id="2.3.1.39" evidence="1"/>
<evidence type="ECO:0000313" key="7">
    <source>
        <dbReference type="Proteomes" id="UP000244880"/>
    </source>
</evidence>
<gene>
    <name evidence="6" type="ORF">ASD8599_02311</name>
</gene>
<evidence type="ECO:0000313" key="6">
    <source>
        <dbReference type="EMBL" id="SPH21559.1"/>
    </source>
</evidence>
<dbReference type="AlphaFoldDB" id="A0A2R8BEP1"/>
<protein>
    <recommendedName>
        <fullName evidence="1">[acyl-carrier-protein] S-malonyltransferase</fullName>
        <ecNumber evidence="1">2.3.1.39</ecNumber>
    </recommendedName>
</protein>
<name>A0A2R8BEP1_9RHOB</name>
<dbReference type="SUPFAM" id="SSF52151">
    <property type="entry name" value="FabD/lysophospholipase-like"/>
    <property type="match status" value="1"/>
</dbReference>
<dbReference type="GO" id="GO:0004314">
    <property type="term" value="F:[acyl-carrier-protein] S-malonyltransferase activity"/>
    <property type="evidence" value="ECO:0007669"/>
    <property type="project" value="UniProtKB-EC"/>
</dbReference>
<feature type="domain" description="Malonyl-CoA:ACP transacylase (MAT)" evidence="5">
    <location>
        <begin position="29"/>
        <end position="336"/>
    </location>
</feature>
<dbReference type="OrthoDB" id="5756162at2"/>
<keyword evidence="2" id="KW-0808">Transferase</keyword>
<accession>A0A2R8BEP1</accession>
<sequence>MTRRAVLIFPGRGTYNAPELGYVSRHHGLENDTVRQFDAHRKSNGHLTVSDLDGAAKFDPETYSTGSVASALIFACGALDAQVLADDIEIVAITGNSMGWYTALAAASVLSLPDGFQVADTMGCLMEEHGVGGQTVYPFVGDDWQSDEVEKQRLLNLISDIASKPQHQLSLSIDLGGMLVVAGDIAGLAAFEKAVPQKGVFPLRLKNHAAFHTHMQQNVAQLGRQALADIDWSSPNVPIIDGTGKIWWPDMSDLQALAAYTLGDQICETYNFTKAVQVAAKEYAPDLFVVAGPGTTLGGAVAQSLVGCGWLGMRDRDSFLQLQAETGVLSAMGRDDQRRKVEK</sequence>
<dbReference type="SMART" id="SM00827">
    <property type="entry name" value="PKS_AT"/>
    <property type="match status" value="1"/>
</dbReference>
<dbReference type="PANTHER" id="PTHR42681">
    <property type="entry name" value="MALONYL-COA-ACYL CARRIER PROTEIN TRANSACYLASE, MITOCHONDRIAL"/>
    <property type="match status" value="1"/>
</dbReference>
<proteinExistence type="predicted"/>
<dbReference type="InterPro" id="IPR001227">
    <property type="entry name" value="Ac_transferase_dom_sf"/>
</dbReference>
<dbReference type="InterPro" id="IPR014043">
    <property type="entry name" value="Acyl_transferase_dom"/>
</dbReference>
<evidence type="ECO:0000256" key="2">
    <source>
        <dbReference type="ARBA" id="ARBA00022679"/>
    </source>
</evidence>
<evidence type="ECO:0000259" key="5">
    <source>
        <dbReference type="SMART" id="SM00827"/>
    </source>
</evidence>
<organism evidence="6 7">
    <name type="scientific">Ascidiaceihabitans donghaensis</name>
    <dbReference type="NCBI Taxonomy" id="1510460"/>
    <lineage>
        <taxon>Bacteria</taxon>
        <taxon>Pseudomonadati</taxon>
        <taxon>Pseudomonadota</taxon>
        <taxon>Alphaproteobacteria</taxon>
        <taxon>Rhodobacterales</taxon>
        <taxon>Paracoccaceae</taxon>
        <taxon>Ascidiaceihabitans</taxon>
    </lineage>
</organism>
<dbReference type="Gene3D" id="3.40.366.10">
    <property type="entry name" value="Malonyl-Coenzyme A Acyl Carrier Protein, domain 2"/>
    <property type="match status" value="1"/>
</dbReference>
<dbReference type="EMBL" id="OMOR01000001">
    <property type="protein sequence ID" value="SPH21559.1"/>
    <property type="molecule type" value="Genomic_DNA"/>
</dbReference>
<dbReference type="InterPro" id="IPR016035">
    <property type="entry name" value="Acyl_Trfase/lysoPLipase"/>
</dbReference>
<reference evidence="6 7" key="1">
    <citation type="submission" date="2018-03" db="EMBL/GenBank/DDBJ databases">
        <authorList>
            <person name="Keele B.F."/>
        </authorList>
    </citation>
    <scope>NUCLEOTIDE SEQUENCE [LARGE SCALE GENOMIC DNA]</scope>
    <source>
        <strain evidence="6 7">CECT 8599</strain>
    </source>
</reference>
<evidence type="ECO:0000256" key="1">
    <source>
        <dbReference type="ARBA" id="ARBA00013258"/>
    </source>
</evidence>
<dbReference type="PANTHER" id="PTHR42681:SF1">
    <property type="entry name" value="MALONYL-COA-ACYL CARRIER PROTEIN TRANSACYLASE, MITOCHONDRIAL"/>
    <property type="match status" value="1"/>
</dbReference>
<dbReference type="RefSeq" id="WP_108828628.1">
    <property type="nucleotide sequence ID" value="NZ_OMOR01000001.1"/>
</dbReference>
<evidence type="ECO:0000256" key="3">
    <source>
        <dbReference type="ARBA" id="ARBA00023315"/>
    </source>
</evidence>
<keyword evidence="7" id="KW-1185">Reference proteome</keyword>
<comment type="catalytic activity">
    <reaction evidence="4">
        <text>holo-[ACP] + malonyl-CoA = malonyl-[ACP] + CoA</text>
        <dbReference type="Rhea" id="RHEA:41792"/>
        <dbReference type="Rhea" id="RHEA-COMP:9623"/>
        <dbReference type="Rhea" id="RHEA-COMP:9685"/>
        <dbReference type="ChEBI" id="CHEBI:57287"/>
        <dbReference type="ChEBI" id="CHEBI:57384"/>
        <dbReference type="ChEBI" id="CHEBI:64479"/>
        <dbReference type="ChEBI" id="CHEBI:78449"/>
        <dbReference type="EC" id="2.3.1.39"/>
    </reaction>
</comment>
<dbReference type="Proteomes" id="UP000244880">
    <property type="component" value="Unassembled WGS sequence"/>
</dbReference>
<dbReference type="InterPro" id="IPR050858">
    <property type="entry name" value="Mal-CoA-ACP_Trans/PKS_FabD"/>
</dbReference>